<feature type="region of interest" description="Disordered" evidence="1">
    <location>
        <begin position="187"/>
        <end position="244"/>
    </location>
</feature>
<evidence type="ECO:0000313" key="3">
    <source>
        <dbReference type="Proteomes" id="UP000046395"/>
    </source>
</evidence>
<evidence type="ECO:0000256" key="1">
    <source>
        <dbReference type="SAM" id="MobiDB-lite"/>
    </source>
</evidence>
<evidence type="ECO:0000313" key="4">
    <source>
        <dbReference type="WBParaSite" id="TMUE_2000009081.1"/>
    </source>
</evidence>
<keyword evidence="2" id="KW-0812">Transmembrane</keyword>
<keyword evidence="2" id="KW-0472">Membrane</keyword>
<proteinExistence type="predicted"/>
<keyword evidence="2" id="KW-1133">Transmembrane helix</keyword>
<reference evidence="4" key="1">
    <citation type="submission" date="2019-12" db="UniProtKB">
        <authorList>
            <consortium name="WormBaseParasite"/>
        </authorList>
    </citation>
    <scope>IDENTIFICATION</scope>
</reference>
<organism evidence="3 4">
    <name type="scientific">Trichuris muris</name>
    <name type="common">Mouse whipworm</name>
    <dbReference type="NCBI Taxonomy" id="70415"/>
    <lineage>
        <taxon>Eukaryota</taxon>
        <taxon>Metazoa</taxon>
        <taxon>Ecdysozoa</taxon>
        <taxon>Nematoda</taxon>
        <taxon>Enoplea</taxon>
        <taxon>Dorylaimia</taxon>
        <taxon>Trichinellida</taxon>
        <taxon>Trichuridae</taxon>
        <taxon>Trichuris</taxon>
    </lineage>
</organism>
<keyword evidence="3" id="KW-1185">Reference proteome</keyword>
<dbReference type="AlphaFoldDB" id="A0A5S6QP04"/>
<feature type="compositionally biased region" description="Basic and acidic residues" evidence="1">
    <location>
        <begin position="211"/>
        <end position="221"/>
    </location>
</feature>
<dbReference type="WBParaSite" id="TMUE_2000009081.1">
    <property type="protein sequence ID" value="TMUE_2000009081.1"/>
    <property type="gene ID" value="WBGene00292847"/>
</dbReference>
<evidence type="ECO:0000256" key="2">
    <source>
        <dbReference type="SAM" id="Phobius"/>
    </source>
</evidence>
<sequence>MSVSRKARLIRQRLEDFSEANLNIKSMPAFKRKAAAVNNTMETGALCFGVENVCDLLASKRYAVRSIFLELGKCTKEDEELLLKINKIARQYDADVNVVGCSRANASAHSSAHEGVYARLVPVRFDGLPLSVRMPRIESFHPKEAVAELLPFFWVGGVVLVGILSLTCSRWRKSRCCKKKEDSEVHVELDIQSPGTPGQPGNKAPMSPESPADKHLQELVKPKQGWFEPKGDDAKKPAKVKSGAKDYETMVNIGSDIWNPK</sequence>
<name>A0A5S6QP04_TRIMR</name>
<accession>A0A5S6QP04</accession>
<protein>
    <submittedName>
        <fullName evidence="4">Uncharacterized protein</fullName>
    </submittedName>
</protein>
<feature type="transmembrane region" description="Helical" evidence="2">
    <location>
        <begin position="149"/>
        <end position="169"/>
    </location>
</feature>
<dbReference type="Proteomes" id="UP000046395">
    <property type="component" value="Unassembled WGS sequence"/>
</dbReference>